<dbReference type="Pfam" id="PF21761">
    <property type="entry name" value="RedAm-like_C"/>
    <property type="match status" value="1"/>
</dbReference>
<organism evidence="5 6">
    <name type="scientific">Nocardia cyriacigeorgica</name>
    <dbReference type="NCBI Taxonomy" id="135487"/>
    <lineage>
        <taxon>Bacteria</taxon>
        <taxon>Bacillati</taxon>
        <taxon>Actinomycetota</taxon>
        <taxon>Actinomycetes</taxon>
        <taxon>Mycobacteriales</taxon>
        <taxon>Nocardiaceae</taxon>
        <taxon>Nocardia</taxon>
    </lineage>
</organism>
<dbReference type="GO" id="GO:0050661">
    <property type="term" value="F:NADP binding"/>
    <property type="evidence" value="ECO:0007669"/>
    <property type="project" value="InterPro"/>
</dbReference>
<evidence type="ECO:0000313" key="6">
    <source>
        <dbReference type="Proteomes" id="UP000290439"/>
    </source>
</evidence>
<dbReference type="Gene3D" id="1.10.1040.10">
    <property type="entry name" value="N-(1-d-carboxylethyl)-l-norvaline Dehydrogenase, domain 2"/>
    <property type="match status" value="1"/>
</dbReference>
<dbReference type="InterPro" id="IPR048666">
    <property type="entry name" value="RedAm-like_C"/>
</dbReference>
<evidence type="ECO:0000313" key="5">
    <source>
        <dbReference type="EMBL" id="VFB01468.1"/>
    </source>
</evidence>
<dbReference type="InterPro" id="IPR013328">
    <property type="entry name" value="6PGD_dom2"/>
</dbReference>
<reference evidence="5 6" key="1">
    <citation type="submission" date="2019-02" db="EMBL/GenBank/DDBJ databases">
        <authorList>
            <consortium name="Pathogen Informatics"/>
        </authorList>
    </citation>
    <scope>NUCLEOTIDE SEQUENCE [LARGE SCALE GENOMIC DNA]</scope>
    <source>
        <strain evidence="5 6">3012STDY6756504</strain>
    </source>
</reference>
<accession>A0A4U8WFX1</accession>
<evidence type="ECO:0000256" key="1">
    <source>
        <dbReference type="ARBA" id="ARBA00009080"/>
    </source>
</evidence>
<dbReference type="GO" id="GO:0016491">
    <property type="term" value="F:oxidoreductase activity"/>
    <property type="evidence" value="ECO:0007669"/>
    <property type="project" value="UniProtKB-KW"/>
</dbReference>
<dbReference type="InterPro" id="IPR036291">
    <property type="entry name" value="NAD(P)-bd_dom_sf"/>
</dbReference>
<name>A0A4U8WFX1_9NOCA</name>
<dbReference type="PIRSF" id="PIRSF000103">
    <property type="entry name" value="HIBADH"/>
    <property type="match status" value="1"/>
</dbReference>
<gene>
    <name evidence="5" type="ORF">NCTC10797_05287</name>
</gene>
<dbReference type="EMBL" id="LR215973">
    <property type="protein sequence ID" value="VFB01468.1"/>
    <property type="molecule type" value="Genomic_DNA"/>
</dbReference>
<dbReference type="SUPFAM" id="SSF51735">
    <property type="entry name" value="NAD(P)-binding Rossmann-fold domains"/>
    <property type="match status" value="1"/>
</dbReference>
<dbReference type="Gene3D" id="3.40.50.720">
    <property type="entry name" value="NAD(P)-binding Rossmann-like Domain"/>
    <property type="match status" value="1"/>
</dbReference>
<dbReference type="PANTHER" id="PTHR43580:SF2">
    <property type="entry name" value="CYTOKINE-LIKE NUCLEAR FACTOR N-PAC"/>
    <property type="match status" value="1"/>
</dbReference>
<sequence length="298" mass="30838">MTDNSASVTVLGLGRIGAALAELFLRNGHPATVWNRTAGKAGHLDGLGARRADSVAEAIGAGELIVVAGVDTGTATALVGEVGELIAGRDVLNVATGRPDQARELARLVTERGGRFLDGAILGVPQTLGTPDTLFLYSGSPEARQRHADTLAELGTVNYLGADAGLAGLHDMAVLAGMYGMFGGFFQAVAMVDSEGVGATAFTEGYLIPWLRSLLDLLPALAAEIDSREFPVNFSDLAANRAGLDNIRTAARDQGVSTELLDPLQRLFDSQTELGRGADSFTVAVTGLLTSGRPAGVH</sequence>
<proteinExistence type="inferred from homology"/>
<dbReference type="Proteomes" id="UP000290439">
    <property type="component" value="Chromosome"/>
</dbReference>
<dbReference type="AlphaFoldDB" id="A0A4U8WFX1"/>
<comment type="similarity">
    <text evidence="1">Belongs to the HIBADH-related family.</text>
</comment>
<dbReference type="InterPro" id="IPR015815">
    <property type="entry name" value="HIBADH-related"/>
</dbReference>
<dbReference type="InterPro" id="IPR006115">
    <property type="entry name" value="6PGDH_NADP-bd"/>
</dbReference>
<dbReference type="PANTHER" id="PTHR43580">
    <property type="entry name" value="OXIDOREDUCTASE GLYR1-RELATED"/>
    <property type="match status" value="1"/>
</dbReference>
<keyword evidence="2" id="KW-0560">Oxidoreductase</keyword>
<evidence type="ECO:0000259" key="3">
    <source>
        <dbReference type="Pfam" id="PF03446"/>
    </source>
</evidence>
<dbReference type="RefSeq" id="WP_130918962.1">
    <property type="nucleotide sequence ID" value="NZ_LR215973.1"/>
</dbReference>
<evidence type="ECO:0000259" key="4">
    <source>
        <dbReference type="Pfam" id="PF21761"/>
    </source>
</evidence>
<dbReference type="InterPro" id="IPR051265">
    <property type="entry name" value="HIBADH-related_NP60_sf"/>
</dbReference>
<feature type="domain" description="NADPH-dependent reductive aminase-like C-terminal" evidence="4">
    <location>
        <begin position="163"/>
        <end position="286"/>
    </location>
</feature>
<feature type="domain" description="6-phosphogluconate dehydrogenase NADP-binding" evidence="3">
    <location>
        <begin position="8"/>
        <end position="158"/>
    </location>
</feature>
<evidence type="ECO:0000256" key="2">
    <source>
        <dbReference type="ARBA" id="ARBA00023002"/>
    </source>
</evidence>
<protein>
    <submittedName>
        <fullName evidence="5">NADH-dependent gamma-hydroxybutyrate dehydrogenase</fullName>
    </submittedName>
</protein>
<dbReference type="Pfam" id="PF03446">
    <property type="entry name" value="NAD_binding_2"/>
    <property type="match status" value="1"/>
</dbReference>